<feature type="binding site" evidence="10">
    <location>
        <position position="295"/>
    </location>
    <ligand>
        <name>Zn(2+)</name>
        <dbReference type="ChEBI" id="CHEBI:29105"/>
    </ligand>
</feature>
<dbReference type="InParanoid" id="F7PRI1"/>
<dbReference type="AlphaFoldDB" id="F7PRI1"/>
<comment type="similarity">
    <text evidence="10">Belongs to the TRAFAC class YlqF/YawG GTPase family. RsgA subfamily.</text>
</comment>
<evidence type="ECO:0000259" key="13">
    <source>
        <dbReference type="PROSITE" id="PS51721"/>
    </source>
</evidence>
<keyword evidence="8 10" id="KW-0694">RNA-binding</keyword>
<evidence type="ECO:0000256" key="7">
    <source>
        <dbReference type="ARBA" id="ARBA00022833"/>
    </source>
</evidence>
<comment type="caution">
    <text evidence="14">The sequence shown here is derived from an EMBL/GenBank/DDBJ whole genome shotgun (WGS) entry which is preliminary data.</text>
</comment>
<evidence type="ECO:0000256" key="5">
    <source>
        <dbReference type="ARBA" id="ARBA00022741"/>
    </source>
</evidence>
<dbReference type="InterPro" id="IPR027417">
    <property type="entry name" value="P-loop_NTPase"/>
</dbReference>
<evidence type="ECO:0000256" key="2">
    <source>
        <dbReference type="ARBA" id="ARBA00022517"/>
    </source>
</evidence>
<reference evidence="14 15" key="1">
    <citation type="journal article" date="2011" name="J. Bacteriol.">
        <title>Genome sequence of Haloplasma contractile, an unusual contractile bacterium from a deep-sea anoxic brine lake.</title>
        <authorList>
            <person name="Antunes A."/>
            <person name="Alam I."/>
            <person name="El Dorry H."/>
            <person name="Siam R."/>
            <person name="Robertson A."/>
            <person name="Bajic V.B."/>
            <person name="Stingl U."/>
        </authorList>
    </citation>
    <scope>NUCLEOTIDE SEQUENCE [LARGE SCALE GENOMIC DNA]</scope>
    <source>
        <strain evidence="14 15">SSD-17B</strain>
    </source>
</reference>
<feature type="binding site" evidence="10">
    <location>
        <position position="289"/>
    </location>
    <ligand>
        <name>Zn(2+)</name>
        <dbReference type="ChEBI" id="CHEBI:29105"/>
    </ligand>
</feature>
<dbReference type="GO" id="GO:0046872">
    <property type="term" value="F:metal ion binding"/>
    <property type="evidence" value="ECO:0007669"/>
    <property type="project" value="UniProtKB-KW"/>
</dbReference>
<evidence type="ECO:0000256" key="1">
    <source>
        <dbReference type="ARBA" id="ARBA00022490"/>
    </source>
</evidence>
<reference evidence="14 15" key="2">
    <citation type="journal article" date="2013" name="PLoS ONE">
        <title>INDIGO - INtegrated Data Warehouse of MIcrobial GenOmes with Examples from the Red Sea Extremophiles.</title>
        <authorList>
            <person name="Alam I."/>
            <person name="Antunes A."/>
            <person name="Kamau A.A."/>
            <person name="Ba Alawi W."/>
            <person name="Kalkatawi M."/>
            <person name="Stingl U."/>
            <person name="Bajic V.B."/>
        </authorList>
    </citation>
    <scope>NUCLEOTIDE SEQUENCE [LARGE SCALE GENOMIC DNA]</scope>
    <source>
        <strain evidence="14 15">SSD-17B</strain>
    </source>
</reference>
<dbReference type="eggNOG" id="COG1162">
    <property type="taxonomic scope" value="Bacteria"/>
</dbReference>
<keyword evidence="4 10" id="KW-0699">rRNA-binding</keyword>
<dbReference type="PROSITE" id="PS51721">
    <property type="entry name" value="G_CP"/>
    <property type="match status" value="1"/>
</dbReference>
<keyword evidence="3 10" id="KW-0479">Metal-binding</keyword>
<evidence type="ECO:0000256" key="4">
    <source>
        <dbReference type="ARBA" id="ARBA00022730"/>
    </source>
</evidence>
<accession>F7PRI1</accession>
<evidence type="ECO:0000256" key="3">
    <source>
        <dbReference type="ARBA" id="ARBA00022723"/>
    </source>
</evidence>
<dbReference type="GO" id="GO:0042274">
    <property type="term" value="P:ribosomal small subunit biogenesis"/>
    <property type="evidence" value="ECO:0007669"/>
    <property type="project" value="UniProtKB-UniRule"/>
</dbReference>
<dbReference type="PANTHER" id="PTHR32120">
    <property type="entry name" value="SMALL RIBOSOMAL SUBUNIT BIOGENESIS GTPASE RSGA"/>
    <property type="match status" value="1"/>
</dbReference>
<keyword evidence="2 10" id="KW-0690">Ribosome biogenesis</keyword>
<dbReference type="GO" id="GO:0019843">
    <property type="term" value="F:rRNA binding"/>
    <property type="evidence" value="ECO:0007669"/>
    <property type="project" value="UniProtKB-KW"/>
</dbReference>
<feature type="binding site" evidence="10">
    <location>
        <begin position="202"/>
        <end position="210"/>
    </location>
    <ligand>
        <name>GTP</name>
        <dbReference type="ChEBI" id="CHEBI:37565"/>
    </ligand>
</feature>
<gene>
    <name evidence="10" type="primary">rsgA</name>
    <name evidence="14" type="ORF">HLPCO_002175</name>
</gene>
<keyword evidence="6 10" id="KW-0378">Hydrolase</keyword>
<organism evidence="14 15">
    <name type="scientific">Haloplasma contractile SSD-17B</name>
    <dbReference type="NCBI Taxonomy" id="1033810"/>
    <lineage>
        <taxon>Bacteria</taxon>
        <taxon>Bacillati</taxon>
        <taxon>Mycoplasmatota</taxon>
        <taxon>Mollicutes</taxon>
        <taxon>Haloplasmatales</taxon>
        <taxon>Haloplasmataceae</taxon>
        <taxon>Haloplasma</taxon>
    </lineage>
</organism>
<dbReference type="InterPro" id="IPR004881">
    <property type="entry name" value="Ribosome_biogen_GTPase_RsgA"/>
</dbReference>
<feature type="region of interest" description="Disordered" evidence="11">
    <location>
        <begin position="339"/>
        <end position="360"/>
    </location>
</feature>
<evidence type="ECO:0000313" key="14">
    <source>
        <dbReference type="EMBL" id="ERJ11692.1"/>
    </source>
</evidence>
<evidence type="ECO:0000256" key="6">
    <source>
        <dbReference type="ARBA" id="ARBA00022801"/>
    </source>
</evidence>
<dbReference type="NCBIfam" id="TIGR00157">
    <property type="entry name" value="ribosome small subunit-dependent GTPase A"/>
    <property type="match status" value="1"/>
</dbReference>
<comment type="cofactor">
    <cofactor evidence="10">
        <name>Zn(2+)</name>
        <dbReference type="ChEBI" id="CHEBI:29105"/>
    </cofactor>
    <text evidence="10">Binds 1 zinc ion per subunit.</text>
</comment>
<proteinExistence type="inferred from homology"/>
<keyword evidence="5 10" id="KW-0547">Nucleotide-binding</keyword>
<evidence type="ECO:0000259" key="12">
    <source>
        <dbReference type="PROSITE" id="PS50936"/>
    </source>
</evidence>
<evidence type="ECO:0000313" key="15">
    <source>
        <dbReference type="Proteomes" id="UP000005707"/>
    </source>
</evidence>
<keyword evidence="1 10" id="KW-0963">Cytoplasm</keyword>
<evidence type="ECO:0000256" key="11">
    <source>
        <dbReference type="SAM" id="MobiDB-lite"/>
    </source>
</evidence>
<dbReference type="GO" id="GO:0003924">
    <property type="term" value="F:GTPase activity"/>
    <property type="evidence" value="ECO:0007669"/>
    <property type="project" value="UniProtKB-UniRule"/>
</dbReference>
<dbReference type="Pfam" id="PF03193">
    <property type="entry name" value="RsgA_GTPase"/>
    <property type="match status" value="1"/>
</dbReference>
<evidence type="ECO:0000256" key="9">
    <source>
        <dbReference type="ARBA" id="ARBA00023134"/>
    </source>
</evidence>
<name>F7PRI1_9MOLU</name>
<dbReference type="STRING" id="1033810.HLPCO_002175"/>
<dbReference type="SUPFAM" id="SSF52540">
    <property type="entry name" value="P-loop containing nucleoside triphosphate hydrolases"/>
    <property type="match status" value="1"/>
</dbReference>
<feature type="domain" description="EngC GTPase" evidence="12">
    <location>
        <begin position="111"/>
        <end position="257"/>
    </location>
</feature>
<dbReference type="OrthoDB" id="9809485at2"/>
<sequence length="360" mass="40361">MEKLNNLGLNKDVLEQYESEFKEYVLGRIADQNKGLYHVWTENNAVLSEPKGSLTYHATSGVDLPTIGDWVIIDRDSNETGNAIIHSVLPRHSLIKRKVAGFESNEQLIASNVDVVFICMALNNDFNLRRLERYIVVAYDSGARPVILLTKNDLCDDLDAKLADIETIAYGIDILVTSGLENAGVDEITNYLKPNKTGVFIGSSGVGKSTLINRLLGETVQVTKVLRNDDKGKHTTTNKTLFELPDGGLIMDTPGMRELGLLDVSESVSQSFSDIEALALRCKFSDCNHNTEPGCMIKKAIEDGDLSEERYNNYLKLQKEAEYMESKVNKRIEIERNKKNKRIAQFTKQNDNPKKTKGRR</sequence>
<dbReference type="PROSITE" id="PS50936">
    <property type="entry name" value="ENGC_GTPASE"/>
    <property type="match status" value="1"/>
</dbReference>
<comment type="subcellular location">
    <subcellularLocation>
        <location evidence="10">Cytoplasm</location>
    </subcellularLocation>
</comment>
<keyword evidence="9 10" id="KW-0342">GTP-binding</keyword>
<dbReference type="InterPro" id="IPR030378">
    <property type="entry name" value="G_CP_dom"/>
</dbReference>
<feature type="binding site" evidence="10">
    <location>
        <position position="282"/>
    </location>
    <ligand>
        <name>Zn(2+)</name>
        <dbReference type="ChEBI" id="CHEBI:29105"/>
    </ligand>
</feature>
<dbReference type="GO" id="GO:0005525">
    <property type="term" value="F:GTP binding"/>
    <property type="evidence" value="ECO:0007669"/>
    <property type="project" value="UniProtKB-UniRule"/>
</dbReference>
<dbReference type="EC" id="3.6.1.-" evidence="10"/>
<dbReference type="Proteomes" id="UP000005707">
    <property type="component" value="Unassembled WGS sequence"/>
</dbReference>
<dbReference type="GO" id="GO:0005737">
    <property type="term" value="C:cytoplasm"/>
    <property type="evidence" value="ECO:0007669"/>
    <property type="project" value="UniProtKB-SubCell"/>
</dbReference>
<dbReference type="Gene3D" id="3.40.50.300">
    <property type="entry name" value="P-loop containing nucleotide triphosphate hydrolases"/>
    <property type="match status" value="1"/>
</dbReference>
<dbReference type="Gene3D" id="1.10.40.50">
    <property type="entry name" value="Probable gtpase engc, domain 3"/>
    <property type="match status" value="1"/>
</dbReference>
<dbReference type="EMBL" id="AFNU02000008">
    <property type="protein sequence ID" value="ERJ11692.1"/>
    <property type="molecule type" value="Genomic_DNA"/>
</dbReference>
<comment type="function">
    <text evidence="10">One of several proteins that assist in the late maturation steps of the functional core of the 30S ribosomal subunit. Helps release RbfA from mature subunits. May play a role in the assembly of ribosomal proteins into the subunit. Circularly permuted GTPase that catalyzes slow GTP hydrolysis, GTPase activity is stimulated by the 30S ribosomal subunit.</text>
</comment>
<keyword evidence="15" id="KW-1185">Reference proteome</keyword>
<dbReference type="InterPro" id="IPR010914">
    <property type="entry name" value="RsgA_GTPase_dom"/>
</dbReference>
<comment type="subunit">
    <text evidence="10">Monomer. Associates with 30S ribosomal subunit, binds 16S rRNA.</text>
</comment>
<dbReference type="RefSeq" id="WP_008824440.1">
    <property type="nucleotide sequence ID" value="NZ_AFNU02000008.1"/>
</dbReference>
<dbReference type="CDD" id="cd01854">
    <property type="entry name" value="YjeQ_EngC"/>
    <property type="match status" value="1"/>
</dbReference>
<evidence type="ECO:0000256" key="10">
    <source>
        <dbReference type="HAMAP-Rule" id="MF_01820"/>
    </source>
</evidence>
<protein>
    <recommendedName>
        <fullName evidence="10">Small ribosomal subunit biogenesis GTPase RsgA</fullName>
        <ecNumber evidence="10">3.6.1.-</ecNumber>
    </recommendedName>
</protein>
<feature type="domain" description="CP-type G" evidence="13">
    <location>
        <begin position="105"/>
        <end position="259"/>
    </location>
</feature>
<keyword evidence="7 10" id="KW-0862">Zinc</keyword>
<feature type="binding site" evidence="10">
    <location>
        <begin position="150"/>
        <end position="153"/>
    </location>
    <ligand>
        <name>GTP</name>
        <dbReference type="ChEBI" id="CHEBI:37565"/>
    </ligand>
</feature>
<dbReference type="PANTHER" id="PTHR32120:SF10">
    <property type="entry name" value="SMALL RIBOSOMAL SUBUNIT BIOGENESIS GTPASE RSGA"/>
    <property type="match status" value="1"/>
</dbReference>
<feature type="binding site" evidence="10">
    <location>
        <position position="287"/>
    </location>
    <ligand>
        <name>Zn(2+)</name>
        <dbReference type="ChEBI" id="CHEBI:29105"/>
    </ligand>
</feature>
<dbReference type="HAMAP" id="MF_01820">
    <property type="entry name" value="GTPase_RsgA"/>
    <property type="match status" value="1"/>
</dbReference>
<evidence type="ECO:0000256" key="8">
    <source>
        <dbReference type="ARBA" id="ARBA00022884"/>
    </source>
</evidence>